<evidence type="ECO:0000313" key="2">
    <source>
        <dbReference type="EMBL" id="OZY83639.1"/>
    </source>
</evidence>
<sequence>MSCPSRLLATAYGSALLSFSANLFAHGLAMDSPRTTALDAAVVGTWRSAAAVDDNTAWRMPGFLMGGESWPVDEGVSLDEVNLSGQYAIDPNVYAVAKAGIHSGGKGSDHGDTLEVQHAYLGWRNNCAPFCTAVEAGKMSALFSPAMAEHASTRLLSESSLLLDTLFGRDFHDQGARILWQSPWGISGGVEHWRGQAFPSTATDDGGNNDIFIRYDFHSDTVTATLGGWAMRADAENRIDHRYSADHSHGNNTTPLFPSVGFTGATDLQGLHASARWQLSHLWALSVSGEWMNADADGFLQNNQRTADLRSQIRGYWVQPAIHWRTHTLALRSERLQADNYLEGAGAPALTLDSGLSTNGYTPERLSLVWLWQWKSNLALRVEAVDDRSLPDDASRMVIGIVWRQNLWRAK</sequence>
<proteinExistence type="predicted"/>
<dbReference type="Proteomes" id="UP000216101">
    <property type="component" value="Unassembled WGS sequence"/>
</dbReference>
<feature type="chain" id="PRO_5013397471" description="Porin" evidence="1">
    <location>
        <begin position="26"/>
        <end position="411"/>
    </location>
</feature>
<evidence type="ECO:0000313" key="3">
    <source>
        <dbReference type="Proteomes" id="UP000216101"/>
    </source>
</evidence>
<comment type="caution">
    <text evidence="2">The sequence shown here is derived from an EMBL/GenBank/DDBJ whole genome shotgun (WGS) entry which is preliminary data.</text>
</comment>
<dbReference type="AlphaFoldDB" id="A0A266Q2P9"/>
<keyword evidence="1" id="KW-0732">Signal</keyword>
<organism evidence="2 3">
    <name type="scientific">Cellvibrio mixtus</name>
    <dbReference type="NCBI Taxonomy" id="39650"/>
    <lineage>
        <taxon>Bacteria</taxon>
        <taxon>Pseudomonadati</taxon>
        <taxon>Pseudomonadota</taxon>
        <taxon>Gammaproteobacteria</taxon>
        <taxon>Cellvibrionales</taxon>
        <taxon>Cellvibrionaceae</taxon>
        <taxon>Cellvibrio</taxon>
    </lineage>
</organism>
<dbReference type="SUPFAM" id="SSF56935">
    <property type="entry name" value="Porins"/>
    <property type="match status" value="1"/>
</dbReference>
<reference evidence="3" key="1">
    <citation type="submission" date="2017-05" db="EMBL/GenBank/DDBJ databases">
        <authorList>
            <person name="Barney B.M."/>
        </authorList>
    </citation>
    <scope>NUCLEOTIDE SEQUENCE [LARGE SCALE GENOMIC DNA]</scope>
    <source>
        <strain evidence="3">PSBB022</strain>
    </source>
</reference>
<evidence type="ECO:0000256" key="1">
    <source>
        <dbReference type="SAM" id="SignalP"/>
    </source>
</evidence>
<name>A0A266Q2P9_9GAMM</name>
<protein>
    <recommendedName>
        <fullName evidence="4">Porin</fullName>
    </recommendedName>
</protein>
<evidence type="ECO:0008006" key="4">
    <source>
        <dbReference type="Google" id="ProtNLM"/>
    </source>
</evidence>
<keyword evidence="3" id="KW-1185">Reference proteome</keyword>
<dbReference type="EMBL" id="NHNI01000004">
    <property type="protein sequence ID" value="OZY83639.1"/>
    <property type="molecule type" value="Genomic_DNA"/>
</dbReference>
<dbReference type="RefSeq" id="WP_094986280.1">
    <property type="nucleotide sequence ID" value="NZ_NHNI01000004.1"/>
</dbReference>
<gene>
    <name evidence="2" type="ORF">CBP51_19750</name>
</gene>
<feature type="signal peptide" evidence="1">
    <location>
        <begin position="1"/>
        <end position="25"/>
    </location>
</feature>
<accession>A0A266Q2P9</accession>